<accession>A0A062VMJ8</accession>
<gene>
    <name evidence="6" type="ORF">HPO_05707</name>
</gene>
<keyword evidence="3" id="KW-0732">Signal</keyword>
<evidence type="ECO:0000313" key="7">
    <source>
        <dbReference type="Proteomes" id="UP000027100"/>
    </source>
</evidence>
<keyword evidence="4" id="KW-0472">Membrane</keyword>
<dbReference type="PANTHER" id="PTHR38776:SF1">
    <property type="entry name" value="MLTA-INTERACTING PROTEIN-RELATED"/>
    <property type="match status" value="1"/>
</dbReference>
<evidence type="ECO:0000256" key="3">
    <source>
        <dbReference type="ARBA" id="ARBA00022729"/>
    </source>
</evidence>
<keyword evidence="5" id="KW-0998">Cell outer membrane</keyword>
<comment type="similarity">
    <text evidence="2">Belongs to the MipA/OmpV family.</text>
</comment>
<evidence type="ECO:0000256" key="5">
    <source>
        <dbReference type="ARBA" id="ARBA00023237"/>
    </source>
</evidence>
<dbReference type="eggNOG" id="COG3713">
    <property type="taxonomic scope" value="Bacteria"/>
</dbReference>
<reference evidence="6 7" key="1">
    <citation type="journal article" date="2014" name="Antonie Van Leeuwenhoek">
        <title>Hyphomonas beringensis sp. nov. and Hyphomonas chukchiensis sp. nov., isolated from surface seawater of the Bering Sea and Chukchi Sea.</title>
        <authorList>
            <person name="Li C."/>
            <person name="Lai Q."/>
            <person name="Li G."/>
            <person name="Dong C."/>
            <person name="Wang J."/>
            <person name="Liao Y."/>
            <person name="Shao Z."/>
        </authorList>
    </citation>
    <scope>NUCLEOTIDE SEQUENCE [LARGE SCALE GENOMIC DNA]</scope>
    <source>
        <strain evidence="6 7">PS728</strain>
    </source>
</reference>
<dbReference type="EMBL" id="ARYM01000005">
    <property type="protein sequence ID" value="KCZ99407.1"/>
    <property type="molecule type" value="Genomic_DNA"/>
</dbReference>
<dbReference type="Pfam" id="PF06629">
    <property type="entry name" value="MipA"/>
    <property type="match status" value="1"/>
</dbReference>
<comment type="caution">
    <text evidence="6">The sequence shown here is derived from an EMBL/GenBank/DDBJ whole genome shotgun (WGS) entry which is preliminary data.</text>
</comment>
<evidence type="ECO:0000313" key="6">
    <source>
        <dbReference type="EMBL" id="KCZ99407.1"/>
    </source>
</evidence>
<sequence>MAVSLIWPCWGHPQAAAEDRVSGFVVGGAASRPDYEGSSDPEPVPLFAAEVNYKFLSLRAFGDDVELDISPYESLEFGPIASFRSGRGDDVENVTVGRLRQIDDALEAGVFGKLTYQSVFTLRDQLSFGAEFLADTSGTHDGYVATFGVGYDRQMTDRFGIGLDIKSRYASEDYMNTYFSIDADNALRSGLPLYQAGSGIKDVDFQISAEYMLTQNWGIVGIASHKHLLGDAADSPVVAIEGDEAQQRFGVGLRFKF</sequence>
<comment type="subcellular location">
    <subcellularLocation>
        <location evidence="1">Cell outer membrane</location>
    </subcellularLocation>
</comment>
<dbReference type="GO" id="GO:0009279">
    <property type="term" value="C:cell outer membrane"/>
    <property type="evidence" value="ECO:0007669"/>
    <property type="project" value="UniProtKB-SubCell"/>
</dbReference>
<proteinExistence type="inferred from homology"/>
<name>A0A062VMJ8_9PROT</name>
<dbReference type="AlphaFoldDB" id="A0A062VMJ8"/>
<evidence type="ECO:0000256" key="2">
    <source>
        <dbReference type="ARBA" id="ARBA00005722"/>
    </source>
</evidence>
<dbReference type="Proteomes" id="UP000027100">
    <property type="component" value="Unassembled WGS sequence"/>
</dbReference>
<dbReference type="PATRIC" id="fig|1280954.3.peg.1165"/>
<evidence type="ECO:0000256" key="4">
    <source>
        <dbReference type="ARBA" id="ARBA00023136"/>
    </source>
</evidence>
<dbReference type="PANTHER" id="PTHR38776">
    <property type="entry name" value="MLTA-INTERACTING PROTEIN-RELATED"/>
    <property type="match status" value="1"/>
</dbReference>
<dbReference type="InterPro" id="IPR010583">
    <property type="entry name" value="MipA"/>
</dbReference>
<organism evidence="6 7">
    <name type="scientific">Hyphomonas polymorpha PS728</name>
    <dbReference type="NCBI Taxonomy" id="1280954"/>
    <lineage>
        <taxon>Bacteria</taxon>
        <taxon>Pseudomonadati</taxon>
        <taxon>Pseudomonadota</taxon>
        <taxon>Alphaproteobacteria</taxon>
        <taxon>Hyphomonadales</taxon>
        <taxon>Hyphomonadaceae</taxon>
        <taxon>Hyphomonas</taxon>
    </lineage>
</organism>
<protein>
    <submittedName>
        <fullName evidence="6">MltA-interacting MipA family protein</fullName>
    </submittedName>
</protein>
<evidence type="ECO:0000256" key="1">
    <source>
        <dbReference type="ARBA" id="ARBA00004442"/>
    </source>
</evidence>
<keyword evidence="7" id="KW-1185">Reference proteome</keyword>